<protein>
    <submittedName>
        <fullName evidence="4">(2R)-3-sulfolactate dehydrogenase (NADP+)</fullName>
    </submittedName>
</protein>
<dbReference type="SUPFAM" id="SSF89733">
    <property type="entry name" value="L-sulfolactate dehydrogenase-like"/>
    <property type="match status" value="1"/>
</dbReference>
<comment type="similarity">
    <text evidence="1">Belongs to the LDH2/MDH2 oxidoreductase family.</text>
</comment>
<reference evidence="4 5" key="1">
    <citation type="submission" date="2019-06" db="EMBL/GenBank/DDBJ databases">
        <title>Genomic Encyclopedia of Type Strains, Phase IV (KMG-V): Genome sequencing to study the core and pangenomes of soil and plant-associated prokaryotes.</title>
        <authorList>
            <person name="Whitman W."/>
        </authorList>
    </citation>
    <scope>NUCLEOTIDE SEQUENCE [LARGE SCALE GENOMIC DNA]</scope>
    <source>
        <strain evidence="4 5">BR 11140</strain>
    </source>
</reference>
<dbReference type="InterPro" id="IPR043144">
    <property type="entry name" value="Mal/L-sulf/L-lact_DH-like_ah"/>
</dbReference>
<feature type="region of interest" description="Disordered" evidence="3">
    <location>
        <begin position="329"/>
        <end position="348"/>
    </location>
</feature>
<dbReference type="EMBL" id="VITT01000008">
    <property type="protein sequence ID" value="TWB59532.1"/>
    <property type="molecule type" value="Genomic_DNA"/>
</dbReference>
<evidence type="ECO:0000256" key="1">
    <source>
        <dbReference type="ARBA" id="ARBA00006056"/>
    </source>
</evidence>
<evidence type="ECO:0000313" key="5">
    <source>
        <dbReference type="Proteomes" id="UP000318050"/>
    </source>
</evidence>
<evidence type="ECO:0000256" key="3">
    <source>
        <dbReference type="SAM" id="MobiDB-lite"/>
    </source>
</evidence>
<dbReference type="InterPro" id="IPR003767">
    <property type="entry name" value="Malate/L-lactate_DH-like"/>
</dbReference>
<dbReference type="PANTHER" id="PTHR11091">
    <property type="entry name" value="OXIDOREDUCTASE-RELATED"/>
    <property type="match status" value="1"/>
</dbReference>
<dbReference type="Gene3D" id="1.10.1530.10">
    <property type="match status" value="1"/>
</dbReference>
<name>A0A560IKG8_9PROT</name>
<accession>A0A560IKG8</accession>
<dbReference type="GO" id="GO:0016491">
    <property type="term" value="F:oxidoreductase activity"/>
    <property type="evidence" value="ECO:0007669"/>
    <property type="project" value="UniProtKB-KW"/>
</dbReference>
<dbReference type="PANTHER" id="PTHR11091:SF0">
    <property type="entry name" value="MALATE DEHYDROGENASE"/>
    <property type="match status" value="1"/>
</dbReference>
<dbReference type="Pfam" id="PF02615">
    <property type="entry name" value="Ldh_2"/>
    <property type="match status" value="1"/>
</dbReference>
<evidence type="ECO:0000313" key="4">
    <source>
        <dbReference type="EMBL" id="TWB59532.1"/>
    </source>
</evidence>
<evidence type="ECO:0000256" key="2">
    <source>
        <dbReference type="ARBA" id="ARBA00023002"/>
    </source>
</evidence>
<comment type="caution">
    <text evidence="4">The sequence shown here is derived from an EMBL/GenBank/DDBJ whole genome shotgun (WGS) entry which is preliminary data.</text>
</comment>
<dbReference type="InterPro" id="IPR036111">
    <property type="entry name" value="Mal/L-sulfo/L-lacto_DH-like_sf"/>
</dbReference>
<dbReference type="AlphaFoldDB" id="A0A560IKG8"/>
<dbReference type="OrthoDB" id="9811519at2"/>
<dbReference type="Proteomes" id="UP000318050">
    <property type="component" value="Unassembled WGS sequence"/>
</dbReference>
<dbReference type="Gene3D" id="3.30.1370.60">
    <property type="entry name" value="Hypothetical oxidoreductase yiak, domain 2"/>
    <property type="match status" value="1"/>
</dbReference>
<keyword evidence="2" id="KW-0560">Oxidoreductase</keyword>
<organism evidence="4 5">
    <name type="scientific">Nitrospirillum amazonense</name>
    <dbReference type="NCBI Taxonomy" id="28077"/>
    <lineage>
        <taxon>Bacteria</taxon>
        <taxon>Pseudomonadati</taxon>
        <taxon>Pseudomonadota</taxon>
        <taxon>Alphaproteobacteria</taxon>
        <taxon>Rhodospirillales</taxon>
        <taxon>Azospirillaceae</taxon>
        <taxon>Nitrospirillum</taxon>
    </lineage>
</organism>
<dbReference type="InterPro" id="IPR043143">
    <property type="entry name" value="Mal/L-sulf/L-lact_DH-like_NADP"/>
</dbReference>
<sequence length="348" mass="34748">MPILSLTDAHTLTVQALTASGTLPAAAGSVARALVAAEADGQAGHGLARVPSYAAQVRAGKVDGGAVPRLIQTATASLRVDAAGGFAYPAVDMAVDAVAALARQMGTAGAGIHASHHIGQAGLVVERLADQGMVALIMSNTPAAMATAGGRRALLGTNPLAFAAPVAGRVPLVIDMALSLVARSKIVAAQKAGHPIPADWAVDANGDPTTDPAAALKGALAPIGGAKGAALALMVEILCGALAGGRYGWQASSFLDTQGPNPAVGQLIIAFDPAAFSGPDFAGRMGELVQAIVADGARLPGDRRLAARAQAQARGLEVPAALLEELQSLAAGNKKEGDRQRMEPVPLP</sequence>
<feature type="compositionally biased region" description="Basic and acidic residues" evidence="3">
    <location>
        <begin position="333"/>
        <end position="342"/>
    </location>
</feature>
<gene>
    <name evidence="4" type="ORF">FBZ92_108178</name>
</gene>
<proteinExistence type="inferred from homology"/>